<evidence type="ECO:0000313" key="1">
    <source>
        <dbReference type="EMBL" id="CAB4885641.1"/>
    </source>
</evidence>
<dbReference type="AlphaFoldDB" id="A0A6J7ETM5"/>
<accession>A0A6J7ETM5</accession>
<protein>
    <submittedName>
        <fullName evidence="1">Unannotated protein</fullName>
    </submittedName>
</protein>
<organism evidence="1">
    <name type="scientific">freshwater metagenome</name>
    <dbReference type="NCBI Taxonomy" id="449393"/>
    <lineage>
        <taxon>unclassified sequences</taxon>
        <taxon>metagenomes</taxon>
        <taxon>ecological metagenomes</taxon>
    </lineage>
</organism>
<proteinExistence type="predicted"/>
<gene>
    <name evidence="1" type="ORF">UFOPK3376_02160</name>
</gene>
<name>A0A6J7ETM5_9ZZZZ</name>
<reference evidence="1" key="1">
    <citation type="submission" date="2020-05" db="EMBL/GenBank/DDBJ databases">
        <authorList>
            <person name="Chiriac C."/>
            <person name="Salcher M."/>
            <person name="Ghai R."/>
            <person name="Kavagutti S V."/>
        </authorList>
    </citation>
    <scope>NUCLEOTIDE SEQUENCE</scope>
</reference>
<sequence>MTALASRRRRRTVAAGLAGVLVLGAAPVVGYFGWDVLRNSRAGTEAVTLPEVGFPSTPTAMLAVVDSQQVVTALAVLVLAPGTGKGGTLVSIPTNTTSAQAFGDANIPVSESMIYGGADGLLSDVESISSITLSMNAIADEAQIAKLLAPAGSLSTTLPNPVLAATPSGASTTLFPAGAATLGPEQAATVLAANDPAQTSTTRLSNVRAVWNGVAAAIGAGLNGGAEPTGPPTTFDEFLAHFLAGPVQVYNDFTTRPITGSSNPGKVDVGALDRSSVVLVMAGIAPGAMIAPYPNLSYRIENGLSDSDIQQAGINGMTSGDLTRDALGLLLFVQSNVVSVSSQVFTLETHKVPDKTIVYSSSDLPEPEVKGLEALFGDIEYRRPAFTFPLVDVVIVIGRSYLDVVKRNQTGGSSAPTTSLGAVVGTTGATVSP</sequence>
<dbReference type="EMBL" id="CAFBLP010000061">
    <property type="protein sequence ID" value="CAB4885641.1"/>
    <property type="molecule type" value="Genomic_DNA"/>
</dbReference>